<dbReference type="Pfam" id="PF14111">
    <property type="entry name" value="DUF4283"/>
    <property type="match status" value="1"/>
</dbReference>
<protein>
    <recommendedName>
        <fullName evidence="1">DUF4283 domain-containing protein</fullName>
    </recommendedName>
</protein>
<sequence length="74" mass="8431">MGRRSLGSECRGRGGGLNDGFCLVGCFLTTSAIQFQAMQNKHENLWHLPRRVAILDITEKRYLFKFSTKLTLIK</sequence>
<dbReference type="Proteomes" id="UP000828251">
    <property type="component" value="Unassembled WGS sequence"/>
</dbReference>
<evidence type="ECO:0000313" key="2">
    <source>
        <dbReference type="EMBL" id="KAH1091686.1"/>
    </source>
</evidence>
<evidence type="ECO:0000313" key="3">
    <source>
        <dbReference type="Proteomes" id="UP000828251"/>
    </source>
</evidence>
<feature type="domain" description="DUF4283" evidence="1">
    <location>
        <begin position="21"/>
        <end position="71"/>
    </location>
</feature>
<reference evidence="2 3" key="1">
    <citation type="journal article" date="2021" name="Plant Biotechnol. J.">
        <title>Multi-omics assisted identification of the key and species-specific regulatory components of drought-tolerant mechanisms in Gossypium stocksii.</title>
        <authorList>
            <person name="Yu D."/>
            <person name="Ke L."/>
            <person name="Zhang D."/>
            <person name="Wu Y."/>
            <person name="Sun Y."/>
            <person name="Mei J."/>
            <person name="Sun J."/>
            <person name="Sun Y."/>
        </authorList>
    </citation>
    <scope>NUCLEOTIDE SEQUENCE [LARGE SCALE GENOMIC DNA]</scope>
    <source>
        <strain evidence="3">cv. E1</strain>
        <tissue evidence="2">Leaf</tissue>
    </source>
</reference>
<comment type="caution">
    <text evidence="2">The sequence shown here is derived from an EMBL/GenBank/DDBJ whole genome shotgun (WGS) entry which is preliminary data.</text>
</comment>
<dbReference type="InterPro" id="IPR025558">
    <property type="entry name" value="DUF4283"/>
</dbReference>
<dbReference type="OrthoDB" id="10285534at2759"/>
<proteinExistence type="predicted"/>
<keyword evidence="3" id="KW-1185">Reference proteome</keyword>
<accession>A0A9D3VPZ9</accession>
<gene>
    <name evidence="2" type="ORF">J1N35_018943</name>
</gene>
<evidence type="ECO:0000259" key="1">
    <source>
        <dbReference type="Pfam" id="PF14111"/>
    </source>
</evidence>
<dbReference type="AlphaFoldDB" id="A0A9D3VPZ9"/>
<organism evidence="2 3">
    <name type="scientific">Gossypium stocksii</name>
    <dbReference type="NCBI Taxonomy" id="47602"/>
    <lineage>
        <taxon>Eukaryota</taxon>
        <taxon>Viridiplantae</taxon>
        <taxon>Streptophyta</taxon>
        <taxon>Embryophyta</taxon>
        <taxon>Tracheophyta</taxon>
        <taxon>Spermatophyta</taxon>
        <taxon>Magnoliopsida</taxon>
        <taxon>eudicotyledons</taxon>
        <taxon>Gunneridae</taxon>
        <taxon>Pentapetalae</taxon>
        <taxon>rosids</taxon>
        <taxon>malvids</taxon>
        <taxon>Malvales</taxon>
        <taxon>Malvaceae</taxon>
        <taxon>Malvoideae</taxon>
        <taxon>Gossypium</taxon>
    </lineage>
</organism>
<dbReference type="EMBL" id="JAIQCV010000006">
    <property type="protein sequence ID" value="KAH1091686.1"/>
    <property type="molecule type" value="Genomic_DNA"/>
</dbReference>
<name>A0A9D3VPZ9_9ROSI</name>